<evidence type="ECO:0000256" key="3">
    <source>
        <dbReference type="SAM" id="Phobius"/>
    </source>
</evidence>
<dbReference type="PANTHER" id="PTHR33393:SF11">
    <property type="entry name" value="POLYGLUTAMINE SYNTHESIS ACCESSORY PROTEIN RV0574C-RELATED"/>
    <property type="match status" value="1"/>
</dbReference>
<dbReference type="Pfam" id="PF09587">
    <property type="entry name" value="PGA_cap"/>
    <property type="match status" value="1"/>
</dbReference>
<keyword evidence="6" id="KW-1185">Reference proteome</keyword>
<keyword evidence="3" id="KW-0812">Transmembrane</keyword>
<comment type="caution">
    <text evidence="5">The sequence shown here is derived from an EMBL/GenBank/DDBJ whole genome shotgun (WGS) entry which is preliminary data.</text>
</comment>
<evidence type="ECO:0000256" key="2">
    <source>
        <dbReference type="SAM" id="MobiDB-lite"/>
    </source>
</evidence>
<gene>
    <name evidence="5" type="ORF">H8712_11165</name>
</gene>
<dbReference type="InterPro" id="IPR052169">
    <property type="entry name" value="CW_Biosynth-Accessory"/>
</dbReference>
<evidence type="ECO:0000256" key="1">
    <source>
        <dbReference type="ARBA" id="ARBA00005662"/>
    </source>
</evidence>
<dbReference type="SMART" id="SM00854">
    <property type="entry name" value="PGA_cap"/>
    <property type="match status" value="1"/>
</dbReference>
<dbReference type="SUPFAM" id="SSF56300">
    <property type="entry name" value="Metallo-dependent phosphatases"/>
    <property type="match status" value="1"/>
</dbReference>
<dbReference type="PANTHER" id="PTHR33393">
    <property type="entry name" value="POLYGLUTAMINE SYNTHESIS ACCESSORY PROTEIN RV0574C-RELATED"/>
    <property type="match status" value="1"/>
</dbReference>
<dbReference type="CDD" id="cd07381">
    <property type="entry name" value="MPP_CapA"/>
    <property type="match status" value="1"/>
</dbReference>
<comment type="similarity">
    <text evidence="1">Belongs to the CapA family.</text>
</comment>
<evidence type="ECO:0000313" key="6">
    <source>
        <dbReference type="Proteomes" id="UP000661649"/>
    </source>
</evidence>
<feature type="transmembrane region" description="Helical" evidence="3">
    <location>
        <begin position="56"/>
        <end position="75"/>
    </location>
</feature>
<dbReference type="InterPro" id="IPR019079">
    <property type="entry name" value="Capsule_synth_CapA"/>
</dbReference>
<evidence type="ECO:0000313" key="5">
    <source>
        <dbReference type="EMBL" id="MBC8629164.1"/>
    </source>
</evidence>
<feature type="region of interest" description="Disordered" evidence="2">
    <location>
        <begin position="378"/>
        <end position="446"/>
    </location>
</feature>
<feature type="compositionally biased region" description="Acidic residues" evidence="2">
    <location>
        <begin position="411"/>
        <end position="446"/>
    </location>
</feature>
<accession>A0ABR7PCN3</accession>
<proteinExistence type="inferred from homology"/>
<reference evidence="5 6" key="1">
    <citation type="submission" date="2020-08" db="EMBL/GenBank/DDBJ databases">
        <title>Genome public.</title>
        <authorList>
            <person name="Liu C."/>
            <person name="Sun Q."/>
        </authorList>
    </citation>
    <scope>NUCLEOTIDE SEQUENCE [LARGE SCALE GENOMIC DNA]</scope>
    <source>
        <strain evidence="5 6">3_YM_SP_D4_24.mj</strain>
    </source>
</reference>
<name>A0ABR7PCN3_9FIRM</name>
<dbReference type="RefSeq" id="WP_187558858.1">
    <property type="nucleotide sequence ID" value="NZ_JACRTP010000004.1"/>
</dbReference>
<evidence type="ECO:0000259" key="4">
    <source>
        <dbReference type="SMART" id="SM00854"/>
    </source>
</evidence>
<dbReference type="InterPro" id="IPR029052">
    <property type="entry name" value="Metallo-depent_PP-like"/>
</dbReference>
<keyword evidence="3" id="KW-1133">Transmembrane helix</keyword>
<dbReference type="EMBL" id="JACRTP010000004">
    <property type="protein sequence ID" value="MBC8629164.1"/>
    <property type="molecule type" value="Genomic_DNA"/>
</dbReference>
<feature type="domain" description="Capsule synthesis protein CapA" evidence="4">
    <location>
        <begin position="110"/>
        <end position="338"/>
    </location>
</feature>
<organism evidence="5 6">
    <name type="scientific">Blautia stercoris</name>
    <dbReference type="NCBI Taxonomy" id="871664"/>
    <lineage>
        <taxon>Bacteria</taxon>
        <taxon>Bacillati</taxon>
        <taxon>Bacillota</taxon>
        <taxon>Clostridia</taxon>
        <taxon>Lachnospirales</taxon>
        <taxon>Lachnospiraceae</taxon>
        <taxon>Blautia</taxon>
    </lineage>
</organism>
<dbReference type="Gene3D" id="3.60.21.10">
    <property type="match status" value="1"/>
</dbReference>
<sequence>MKQMDKKDLSKKAKIWFEKAKEWLKRAKEALKKLELKKKYELFKEKLPEDKKARTIILADIVLVVLLIFTLLLVGCKNLLTGGKKQKEETAISEEMEKTTKRKNKTVSFTISAVGDCTFGTDENFAYEGSMPAKYDEVGDFNYFFENVKSVFEADDLTIVNFEGTLTDSTTREDKQFAFKADKSYAEILTDGFVEAANLANNHSKDYGEQSYNDTMDALDEAGITNFGYDRVAIKKVKGIKVGLVGTYVLADGLGVKDSMEKNIQDLKDEGAQVIIASFHWGEEKAEYPNDVQVELAHAAIDAGADLVLGHHPHVLQGIEQYKGKNIVYSLGNFCFGGNMYPSDMDTMIFQQTFTLKGGKLQEDNVTNIIPCSISSVEDYNNYQPTPAAGEKETEILNKITQRSQGLSNENTEESDSENDNSDSDESYDDSEDDNSGSDEYDDSDE</sequence>
<protein>
    <submittedName>
        <fullName evidence="5">CapA family protein</fullName>
    </submittedName>
</protein>
<keyword evidence="3" id="KW-0472">Membrane</keyword>
<dbReference type="Proteomes" id="UP000661649">
    <property type="component" value="Unassembled WGS sequence"/>
</dbReference>